<proteinExistence type="predicted"/>
<dbReference type="EMBL" id="BLXY01000001">
    <property type="protein sequence ID" value="GFO63081.1"/>
    <property type="molecule type" value="Genomic_DNA"/>
</dbReference>
<dbReference type="EMBL" id="CP096574">
    <property type="protein sequence ID" value="UPU35355.1"/>
    <property type="molecule type" value="Genomic_DNA"/>
</dbReference>
<dbReference type="Proteomes" id="UP000568888">
    <property type="component" value="Unassembled WGS sequence"/>
</dbReference>
<keyword evidence="4" id="KW-1185">Reference proteome</keyword>
<evidence type="ECO:0000313" key="4">
    <source>
        <dbReference type="Proteomes" id="UP000831485"/>
    </source>
</evidence>
<protein>
    <submittedName>
        <fullName evidence="2">Rubrerythrin</fullName>
    </submittedName>
</protein>
<reference evidence="3" key="1">
    <citation type="submission" date="2020-06" db="EMBL/GenBank/DDBJ databases">
        <title>Draft genomic sequecing of Geomonas sp. Red736.</title>
        <authorList>
            <person name="Itoh H."/>
            <person name="Xu Z.X."/>
            <person name="Ushijima N."/>
            <person name="Masuda Y."/>
            <person name="Shiratori Y."/>
            <person name="Senoo K."/>
        </authorList>
    </citation>
    <scope>NUCLEOTIDE SEQUENCE [LARGE SCALE GENOMIC DNA]</scope>
    <source>
        <strain evidence="3">Red736</strain>
    </source>
</reference>
<reference evidence="1" key="2">
    <citation type="journal article" date="2021" name="Int. J. Syst. Evol. Microbiol.">
        <title>Geomonas silvestris sp. nov., Geomonas paludis sp. nov. and Geomonas limicola sp. nov., isolated from terrestrial environments, and emended description of the genus Geomonas.</title>
        <authorList>
            <person name="Itoh H."/>
            <person name="Xu Z."/>
            <person name="Masuda Y."/>
            <person name="Ushijima N."/>
            <person name="Hayakawa C."/>
            <person name="Shiratori Y."/>
            <person name="Senoo K."/>
        </authorList>
    </citation>
    <scope>NUCLEOTIDE SEQUENCE</scope>
    <source>
        <strain evidence="1">Red736</strain>
    </source>
</reference>
<dbReference type="AlphaFoldDB" id="A0A6V8MSW8"/>
<dbReference type="RefSeq" id="WP_183345702.1">
    <property type="nucleotide sequence ID" value="NZ_BLXY01000001.1"/>
</dbReference>
<evidence type="ECO:0000313" key="1">
    <source>
        <dbReference type="EMBL" id="GFO63081.1"/>
    </source>
</evidence>
<dbReference type="Proteomes" id="UP000831485">
    <property type="component" value="Chromosome"/>
</dbReference>
<name>A0A6V8MSW8_9BACT</name>
<accession>A0A6V8MSW8</accession>
<sequence length="160" mass="18386">MQETIAFQVAASAGQVLGVCERTEFACAELYHYFANLFKDEREIFYIWLKSALERENRARLLTLVGKLALDDVIAGVHLDIAEAEEILAKVRASSELAKEEPPEVREALQLAMDLERTLERISVDKVVQFTESYHNWFRAIVNHDQMELLQNAYKQLGRD</sequence>
<evidence type="ECO:0000313" key="2">
    <source>
        <dbReference type="EMBL" id="UPU35355.1"/>
    </source>
</evidence>
<gene>
    <name evidence="1" type="ORF">GMPD_10000</name>
    <name evidence="2" type="ORF">M1B72_18200</name>
</gene>
<reference evidence="2" key="3">
    <citation type="submission" date="2022-04" db="EMBL/GenBank/DDBJ databases">
        <authorList>
            <person name="Liu G."/>
        </authorList>
    </citation>
    <scope>NUCLEOTIDE SEQUENCE</scope>
    <source>
        <strain evidence="2">RG22</strain>
    </source>
</reference>
<evidence type="ECO:0000313" key="3">
    <source>
        <dbReference type="Proteomes" id="UP000568888"/>
    </source>
</evidence>
<organism evidence="1 3">
    <name type="scientific">Geomonas paludis</name>
    <dbReference type="NCBI Taxonomy" id="2740185"/>
    <lineage>
        <taxon>Bacteria</taxon>
        <taxon>Pseudomonadati</taxon>
        <taxon>Thermodesulfobacteriota</taxon>
        <taxon>Desulfuromonadia</taxon>
        <taxon>Geobacterales</taxon>
        <taxon>Geobacteraceae</taxon>
        <taxon>Geomonas</taxon>
    </lineage>
</organism>